<keyword evidence="4" id="KW-1185">Reference proteome</keyword>
<dbReference type="Proteomes" id="UP000748756">
    <property type="component" value="Unassembled WGS sequence"/>
</dbReference>
<gene>
    <name evidence="3" type="ORF">BG015_004732</name>
</gene>
<feature type="compositionally biased region" description="Polar residues" evidence="1">
    <location>
        <begin position="12"/>
        <end position="22"/>
    </location>
</feature>
<evidence type="ECO:0000313" key="3">
    <source>
        <dbReference type="EMBL" id="KAF9152777.1"/>
    </source>
</evidence>
<dbReference type="Pfam" id="PF12937">
    <property type="entry name" value="F-box-like"/>
    <property type="match status" value="1"/>
</dbReference>
<feature type="domain" description="F-box" evidence="2">
    <location>
        <begin position="47"/>
        <end position="87"/>
    </location>
</feature>
<organism evidence="3 4">
    <name type="scientific">Linnemannia schmuckeri</name>
    <dbReference type="NCBI Taxonomy" id="64567"/>
    <lineage>
        <taxon>Eukaryota</taxon>
        <taxon>Fungi</taxon>
        <taxon>Fungi incertae sedis</taxon>
        <taxon>Mucoromycota</taxon>
        <taxon>Mortierellomycotina</taxon>
        <taxon>Mortierellomycetes</taxon>
        <taxon>Mortierellales</taxon>
        <taxon>Mortierellaceae</taxon>
        <taxon>Linnemannia</taxon>
    </lineage>
</organism>
<dbReference type="InterPro" id="IPR032675">
    <property type="entry name" value="LRR_dom_sf"/>
</dbReference>
<feature type="compositionally biased region" description="Basic residues" evidence="1">
    <location>
        <begin position="1"/>
        <end position="11"/>
    </location>
</feature>
<protein>
    <recommendedName>
        <fullName evidence="2">F-box domain-containing protein</fullName>
    </recommendedName>
</protein>
<dbReference type="SUPFAM" id="SSF81383">
    <property type="entry name" value="F-box domain"/>
    <property type="match status" value="1"/>
</dbReference>
<name>A0A9P5S543_9FUNG</name>
<dbReference type="InterPro" id="IPR036047">
    <property type="entry name" value="F-box-like_dom_sf"/>
</dbReference>
<dbReference type="InterPro" id="IPR001810">
    <property type="entry name" value="F-box_dom"/>
</dbReference>
<reference evidence="3" key="1">
    <citation type="journal article" date="2020" name="Fungal Divers.">
        <title>Resolving the Mortierellaceae phylogeny through synthesis of multi-gene phylogenetics and phylogenomics.</title>
        <authorList>
            <person name="Vandepol N."/>
            <person name="Liber J."/>
            <person name="Desiro A."/>
            <person name="Na H."/>
            <person name="Kennedy M."/>
            <person name="Barry K."/>
            <person name="Grigoriev I.V."/>
            <person name="Miller A.N."/>
            <person name="O'Donnell K."/>
            <person name="Stajich J.E."/>
            <person name="Bonito G."/>
        </authorList>
    </citation>
    <scope>NUCLEOTIDE SEQUENCE</scope>
    <source>
        <strain evidence="3">NRRL 6426</strain>
    </source>
</reference>
<evidence type="ECO:0000313" key="4">
    <source>
        <dbReference type="Proteomes" id="UP000748756"/>
    </source>
</evidence>
<evidence type="ECO:0000259" key="2">
    <source>
        <dbReference type="Pfam" id="PF12937"/>
    </source>
</evidence>
<accession>A0A9P5S543</accession>
<feature type="compositionally biased region" description="Polar residues" evidence="1">
    <location>
        <begin position="32"/>
        <end position="42"/>
    </location>
</feature>
<feature type="region of interest" description="Disordered" evidence="1">
    <location>
        <begin position="1"/>
        <end position="42"/>
    </location>
</feature>
<comment type="caution">
    <text evidence="3">The sequence shown here is derived from an EMBL/GenBank/DDBJ whole genome shotgun (WGS) entry which is preliminary data.</text>
</comment>
<dbReference type="OrthoDB" id="2416631at2759"/>
<evidence type="ECO:0000256" key="1">
    <source>
        <dbReference type="SAM" id="MobiDB-lite"/>
    </source>
</evidence>
<feature type="region of interest" description="Disordered" evidence="1">
    <location>
        <begin position="280"/>
        <end position="302"/>
    </location>
</feature>
<dbReference type="AlphaFoldDB" id="A0A9P5S543"/>
<sequence length="348" mass="38834">MGKHESKKGRNHQQATRIGKNQHSQKRGGRGQHNSTGASIEETTSFPDLPAEVQTLVGQFLSQHQLTVCVRVCRAWKALFNPILWRHAQDSAASSKRRWRPRRDATLLICAARGALKTNGHLIQSLRLECGDMEFSNLLESQLPLTLPQLTSIEFIGVSSTDGLIANVLRRSTAGWKQIIFRANHPQMTPCNEIQGLICGLPKLKEFNLLGACSHNVPPDPSLDASDIVAFEAGLDLLRDLKELRKVGLEDMDVNVGNFAEQAWVAYNWPHATVRYTGNPEAGPHINFDAPNSDSKREDNDDNTNYEHLVFEEYGDDELDYDAYDGAYDGYDWSAGGYSDYDPDYGGF</sequence>
<proteinExistence type="predicted"/>
<dbReference type="EMBL" id="JAAAUQ010000220">
    <property type="protein sequence ID" value="KAF9152777.1"/>
    <property type="molecule type" value="Genomic_DNA"/>
</dbReference>
<dbReference type="Gene3D" id="3.80.10.10">
    <property type="entry name" value="Ribonuclease Inhibitor"/>
    <property type="match status" value="1"/>
</dbReference>